<evidence type="ECO:0000256" key="11">
    <source>
        <dbReference type="ARBA" id="ARBA00022801"/>
    </source>
</evidence>
<dbReference type="InterPro" id="IPR020974">
    <property type="entry name" value="CPD_dom"/>
</dbReference>
<dbReference type="Proteomes" id="UP000295598">
    <property type="component" value="Unassembled WGS sequence"/>
</dbReference>
<feature type="domain" description="Peptidase C80" evidence="21">
    <location>
        <begin position="930"/>
        <end position="1110"/>
    </location>
</feature>
<dbReference type="InterPro" id="IPR024769">
    <property type="entry name" value="TcdA/TcdB_pore_forming"/>
</dbReference>
<evidence type="ECO:0000256" key="9">
    <source>
        <dbReference type="ARBA" id="ARBA00022723"/>
    </source>
</evidence>
<evidence type="ECO:0000256" key="6">
    <source>
        <dbReference type="ARBA" id="ARBA00022656"/>
    </source>
</evidence>
<evidence type="ECO:0000256" key="8">
    <source>
        <dbReference type="ARBA" id="ARBA00022679"/>
    </source>
</evidence>
<dbReference type="GO" id="GO:0016740">
    <property type="term" value="F:transferase activity"/>
    <property type="evidence" value="ECO:0007669"/>
    <property type="project" value="UniProtKB-KW"/>
</dbReference>
<dbReference type="PROSITE" id="PS51771">
    <property type="entry name" value="CGT_MARTX_CPD"/>
    <property type="match status" value="1"/>
</dbReference>
<comment type="caution">
    <text evidence="22">The sequence shown here is derived from an EMBL/GenBank/DDBJ whole genome shotgun (WGS) entry which is preliminary data.</text>
</comment>
<evidence type="ECO:0000256" key="2">
    <source>
        <dbReference type="ARBA" id="ARBA00004165"/>
    </source>
</evidence>
<keyword evidence="11" id="KW-0378">Hydrolase</keyword>
<keyword evidence="12" id="KW-0788">Thiol protease</keyword>
<evidence type="ECO:0000256" key="4">
    <source>
        <dbReference type="ARBA" id="ARBA00022511"/>
    </source>
</evidence>
<evidence type="ECO:0000256" key="19">
    <source>
        <dbReference type="ARBA" id="ARBA00023200"/>
    </source>
</evidence>
<dbReference type="GO" id="GO:0046872">
    <property type="term" value="F:metal ion binding"/>
    <property type="evidence" value="ECO:0007669"/>
    <property type="project" value="UniProtKB-KW"/>
</dbReference>
<evidence type="ECO:0000256" key="18">
    <source>
        <dbReference type="ARBA" id="ARBA00023136"/>
    </source>
</evidence>
<keyword evidence="16" id="KW-0843">Virulence</keyword>
<evidence type="ECO:0000256" key="14">
    <source>
        <dbReference type="ARBA" id="ARBA00022842"/>
    </source>
</evidence>
<keyword evidence="13" id="KW-0068">Autocatalytic cleavage</keyword>
<evidence type="ECO:0000256" key="1">
    <source>
        <dbReference type="ARBA" id="ARBA00001946"/>
    </source>
</evidence>
<dbReference type="GO" id="GO:0090729">
    <property type="term" value="F:toxin activity"/>
    <property type="evidence" value="ECO:0007669"/>
    <property type="project" value="UniProtKB-KW"/>
</dbReference>
<dbReference type="GO" id="GO:0006508">
    <property type="term" value="P:proteolysis"/>
    <property type="evidence" value="ECO:0007669"/>
    <property type="project" value="UniProtKB-KW"/>
</dbReference>
<dbReference type="Pfam" id="PF12920">
    <property type="entry name" value="TcdA_TcdB_pore"/>
    <property type="match status" value="1"/>
</dbReference>
<keyword evidence="19" id="KW-1035">Host cytoplasm</keyword>
<comment type="subcellular location">
    <subcellularLocation>
        <location evidence="2">Host cell membrane</location>
    </subcellularLocation>
    <subcellularLocation>
        <location evidence="20">Host cytoplasm</location>
        <location evidence="20">Host cytosol</location>
    </subcellularLocation>
    <subcellularLocation>
        <location evidence="3">Secreted</location>
    </subcellularLocation>
</comment>
<evidence type="ECO:0000256" key="10">
    <source>
        <dbReference type="ARBA" id="ARBA00022737"/>
    </source>
</evidence>
<dbReference type="GO" id="GO:0020002">
    <property type="term" value="C:host cell plasma membrane"/>
    <property type="evidence" value="ECO:0007669"/>
    <property type="project" value="UniProtKB-SubCell"/>
</dbReference>
<organism evidence="22 23">
    <name type="scientific">Photorhabdus khanii subsp. guanajuatensis</name>
    <dbReference type="NCBI Taxonomy" id="2100166"/>
    <lineage>
        <taxon>Bacteria</taxon>
        <taxon>Pseudomonadati</taxon>
        <taxon>Pseudomonadota</taxon>
        <taxon>Gammaproteobacteria</taxon>
        <taxon>Enterobacterales</taxon>
        <taxon>Morganellaceae</taxon>
        <taxon>Photorhabdus</taxon>
    </lineage>
</organism>
<evidence type="ECO:0000256" key="20">
    <source>
        <dbReference type="ARBA" id="ARBA00023586"/>
    </source>
</evidence>
<dbReference type="EMBL" id="PUJY01000029">
    <property type="protein sequence ID" value="TDB52310.1"/>
    <property type="molecule type" value="Genomic_DNA"/>
</dbReference>
<accession>A0A4R4JE18</accession>
<dbReference type="CDD" id="cd20501">
    <property type="entry name" value="C80_RtxA-like"/>
    <property type="match status" value="1"/>
</dbReference>
<evidence type="ECO:0000256" key="3">
    <source>
        <dbReference type="ARBA" id="ARBA00004613"/>
    </source>
</evidence>
<dbReference type="InterPro" id="IPR038383">
    <property type="entry name" value="CPD_dom_sf"/>
</dbReference>
<protein>
    <submittedName>
        <fullName evidence="22">Mcf protein</fullName>
    </submittedName>
</protein>
<evidence type="ECO:0000256" key="7">
    <source>
        <dbReference type="ARBA" id="ARBA00022670"/>
    </source>
</evidence>
<dbReference type="Gene3D" id="3.40.50.11050">
    <property type="match status" value="1"/>
</dbReference>
<evidence type="ECO:0000313" key="22">
    <source>
        <dbReference type="EMBL" id="TDB52310.1"/>
    </source>
</evidence>
<evidence type="ECO:0000256" key="12">
    <source>
        <dbReference type="ARBA" id="ARBA00022807"/>
    </source>
</evidence>
<comment type="cofactor">
    <cofactor evidence="1">
        <name>Mg(2+)</name>
        <dbReference type="ChEBI" id="CHEBI:18420"/>
    </cofactor>
</comment>
<keyword evidence="5" id="KW-0964">Secreted</keyword>
<keyword evidence="17" id="KW-0446">Lipid-binding</keyword>
<dbReference type="GO" id="GO:0008289">
    <property type="term" value="F:lipid binding"/>
    <property type="evidence" value="ECO:0007669"/>
    <property type="project" value="UniProtKB-KW"/>
</dbReference>
<keyword evidence="8" id="KW-0808">Transferase</keyword>
<evidence type="ECO:0000256" key="17">
    <source>
        <dbReference type="ARBA" id="ARBA00023121"/>
    </source>
</evidence>
<keyword evidence="10" id="KW-0677">Repeat</keyword>
<keyword evidence="18" id="KW-0472">Membrane</keyword>
<keyword evidence="15" id="KW-1043">Host membrane</keyword>
<keyword evidence="7" id="KW-0645">Protease</keyword>
<evidence type="ECO:0000256" key="5">
    <source>
        <dbReference type="ARBA" id="ARBA00022525"/>
    </source>
</evidence>
<dbReference type="RefSeq" id="WP_132355306.1">
    <property type="nucleotide sequence ID" value="NZ_CAWOJO010000029.1"/>
</dbReference>
<reference evidence="22 23" key="1">
    <citation type="journal article" date="2019" name="Int. J. Syst. Evol. Microbiol.">
        <title>Photorhabdus khanii subsp. guanajuatensis subsp. nov., isolated from Heterorhabditis atacamensis, and Photorhabdus luminescens subsp. mexicana subsp. nov., isolated from Heterorhabditis mexicana entomopathogenic nematodes.</title>
        <authorList>
            <person name="Machado R.A.R."/>
            <person name="Bruno P."/>
            <person name="Arce C.C.M."/>
            <person name="Liechti N."/>
            <person name="Kohler A."/>
            <person name="Bernal J."/>
            <person name="Bruggmann R."/>
            <person name="Turlings T.C.J."/>
        </authorList>
    </citation>
    <scope>NUCLEOTIDE SEQUENCE [LARGE SCALE GENOMIC DNA]</scope>
    <source>
        <strain evidence="22 23">MEX20-17</strain>
    </source>
</reference>
<keyword evidence="6" id="KW-0800">Toxin</keyword>
<keyword evidence="4" id="KW-1032">Host cell membrane</keyword>
<dbReference type="GO" id="GO:0044164">
    <property type="term" value="C:host cell cytosol"/>
    <property type="evidence" value="ECO:0007669"/>
    <property type="project" value="UniProtKB-SubCell"/>
</dbReference>
<proteinExistence type="predicted"/>
<evidence type="ECO:0000256" key="15">
    <source>
        <dbReference type="ARBA" id="ARBA00022870"/>
    </source>
</evidence>
<evidence type="ECO:0000256" key="16">
    <source>
        <dbReference type="ARBA" id="ARBA00023026"/>
    </source>
</evidence>
<dbReference type="GO" id="GO:0005576">
    <property type="term" value="C:extracellular region"/>
    <property type="evidence" value="ECO:0007669"/>
    <property type="project" value="UniProtKB-SubCell"/>
</dbReference>
<evidence type="ECO:0000313" key="23">
    <source>
        <dbReference type="Proteomes" id="UP000295598"/>
    </source>
</evidence>
<keyword evidence="9" id="KW-0479">Metal-binding</keyword>
<dbReference type="GO" id="GO:0008234">
    <property type="term" value="F:cysteine-type peptidase activity"/>
    <property type="evidence" value="ECO:0007669"/>
    <property type="project" value="UniProtKB-KW"/>
</dbReference>
<dbReference type="Pfam" id="PF11713">
    <property type="entry name" value="Peptidase_C80"/>
    <property type="match status" value="1"/>
</dbReference>
<sequence>MVYMSKDFKNLLNTLIDRQVKAAGRQTEWFNMAPKERDDYISQVGEQLQEMQQSTLSVLAAQHFQMQDNPVSIDDQLQTLQQRRQQMNSKPDTPASKAYKQQLDRDIRLYSRQQTAITHFNSARKEALDILNPGGSKTFNAITLRKGAVVKQANLDTEIKRLEQQLAIQVTDSSFSPKYVKWFSKLQAYKDVKTRYIALLNIPSKEETKEAEALRKLTEVPLTSDELPVNISLLMMEERPGYIRMNVALVNASTDGRFKDFFLKDGRLVVPKDGVFNFSFGTPARSLAWQQQYRLKSEPPSFRSPTYTPIRSVLVKIEFVEKYFAHYLVSESTEREGFKEHFLDSDRKILLISVDRKVPNQIGIKVSGHTHEVLLAGTLSDLINQNADITSFQTIGLEDFRQNSYDPDRDGLFINIHELERSVGFSNRQYLLEMPRDNGYLSATPFGVMSFDGDKVSSSHLSKAQTEALYQYNTAFFNKLEQLLRGDDTKVTRLFKGSSERTAFEQQLVRLLERNHITPAGVLATKYTRDGMRDIKGNNLNKVLSEQKFATSVWENLDDDPLLSKLANKLNSLVFSSTTVDKILKNSYVQSDIVQVKALLAQQYEQWRIRAIEEETQRINRVNAELHPSNPKKHDFNQTEVERSLDRKLLALLLVGPENFERTDEPLYPAVKAALLSNEGRSLRKQVLFHVLRPVADSFSKLAVPVNSHAELMSEKSDNKVIINNRLNQPDPFLILNTRPEEQAYHDSSYLIKDDKYRSYNQFRPDPKSKATLYMNDLDTPFVGGISGTTQTVSNVLPELFGDTLSIKEYWNFQMANAAFMIRNGYHSFFETFYVAARYEPEGAGSIGKDMLQMFDKYRDEGREKALQSELYDGVMERVLPIINQGLPEAEKFHSPFGPIPTLLDKKEPAGVAPFDEKPVSDWEKPIVEAHHEGEMSRFDGQLIIQLENDPVVREAAAKLVGKHPNSVLVQLDAQGQYQVVHGNLTLLKDKEKIRWQLVGHSRDGGDKLNQQTLAKRTPEVLASQLSQFCTDSGIETSPEHISMVSCSLADEGQQESYALKFAQSLDPRIRPLSVKAYTTQIMVSPEGRKQLTENGNKVTLVFNPEQGVWEKTVTPGKSVPAGGMVNPPLGDQTALVPDDAQIDIRLLAMLNRAEDFQQATEQLYSKNALSAEEWRPVLGSLRENKSQPGSYSLQFINTARSKVPPRTFTTDDQHIINFIHSYDNDLKVVSKSHEYTAGKFTLRTGIPEAEAVHGLNSAFIIKTLIPWFADRNRTTVASDKASNTMTNTLETALRVHTYVNLTQMAHGVLEDSAKLVSLYRTMASEGRGVTSSLFSSLSHVSTGVGVGLNITSVVLDSLELAHAQNESQKAVYGTQLAFDSAGLVTTGVGISAGIFGAPIVAGFASSLAVPLAGLGIGFTALAEAFGRVADDAKAVGNYFADLDAAYQQRGYRQTEKTAADDNRYTVMEPIPGAVIRQLDLRKGNLTFDSQYLYRNDPTYSVGSGHGNGFLWWPGRPANTDKKQAINIREGIGHKQAQVNLCFHPRSSDILILPVTMKSYINYEYMILPFVTARNDRGFDVLRRLEEDGRFDFDFYAFPSERVVRRIKPEFVATPVDIILDDEDRDIVIQQLPEDVHGILSYQLTGGKGKYRISLQKGVSLSLQGNNTATHWILDASHIDSDFDASLSKENNRQLHIGSIKITLPETSVNISLINNAGVFSVKQDEKNQQWKIKEIKTNAERFNSLQALHDHLRQLSNSDHHNRPYVVVEHYRHSPPKSRPVGRAFYETGRDRMIYTNVPDAADFLNNVELAKVKGDKAWFYRDTTLWQVNIASGEVLRQYLPTMFPESDQGKISSHVMQSNDQLWFVVEQQRGENRISYTYQVEEEALKLVAVDGNPAMLAALDKVSKEISLPVPLGSSDGEFNGLLAPQAATQRFTVDLCAPERQVKDSPAEVISLSGQVAGVDRHYWLQTDGKQLQDVVRMNRINPDQEDADILAELSKKNLDLLTLTADFTRVFTTAGDKPGYYFYSHQRHRLYFQQDNGLSDTSASKVAVDDIRSVSIVNNQLVALSSKGILWLADDQGSIRLIGVTADWLLQPHQQGLTAALSQLARDTPDQFSTLLLLGLQDRDGKPVSAWYDSKADLVVQGRVGLNTEHTLVYLGLAEAEDGRQAWIFDTDNQQLYRQPLSTETDLKLSEKRVLSGEPAAAEPWPRASHPYRSAVRQGNTLRLETLDGAVLLLSADAKMTDRPVLIAWHVKDHPDSQIASAIVALSNEAELSQAVRLFSEHGYPAWYLPKEKKTLRSGILNPDHVLHYLGRVAGQEASYVHDQTTGDLWQVSEGESIPARVGNYRFVNRTPERLVLQVGQVPPEGRILLPQLAGTDRLAITGRSEKLYYWLSPSEELTHYRYITIDDRGQDSAIRFSDTGIANLLLWRSDQDLVLLHQASEDTSIRIVNIEQAAQRDMRLEMTLKRMKIIHLLKKMAKLMVLNPDVSCYALISEESELRIKPAERMMVLNPDVGCFALISEESELRIKPAEHIEKSESFSPILTNSVLIP</sequence>
<name>A0A4R4JE18_9GAMM</name>
<evidence type="ECO:0000256" key="13">
    <source>
        <dbReference type="ARBA" id="ARBA00022813"/>
    </source>
</evidence>
<evidence type="ECO:0000259" key="21">
    <source>
        <dbReference type="PROSITE" id="PS51771"/>
    </source>
</evidence>
<keyword evidence="14" id="KW-0460">Magnesium</keyword>
<gene>
    <name evidence="22" type="ORF">C5467_16135</name>
</gene>
<dbReference type="InterPro" id="IPR049824">
    <property type="entry name" value="RtxA-like_C80"/>
</dbReference>